<dbReference type="SUPFAM" id="SSF47050">
    <property type="entry name" value="VHP, Villin headpiece domain"/>
    <property type="match status" value="1"/>
</dbReference>
<dbReference type="Pfam" id="PF13181">
    <property type="entry name" value="TPR_8"/>
    <property type="match status" value="1"/>
</dbReference>
<dbReference type="Gene3D" id="1.25.40.10">
    <property type="entry name" value="Tetratricopeptide repeat domain"/>
    <property type="match status" value="4"/>
</dbReference>
<evidence type="ECO:0000256" key="4">
    <source>
        <dbReference type="SAM" id="MobiDB-lite"/>
    </source>
</evidence>
<dbReference type="InterPro" id="IPR019734">
    <property type="entry name" value="TPR_rpt"/>
</dbReference>
<dbReference type="PANTHER" id="PTHR44858:SF1">
    <property type="entry name" value="UDP-N-ACETYLGLUCOSAMINE--PEPTIDE N-ACETYLGLUCOSAMINYLTRANSFERASE SPINDLY-RELATED"/>
    <property type="match status" value="1"/>
</dbReference>
<dbReference type="PROSITE" id="PS50005">
    <property type="entry name" value="TPR"/>
    <property type="match status" value="3"/>
</dbReference>
<dbReference type="PROSITE" id="PS51089">
    <property type="entry name" value="HP"/>
    <property type="match status" value="1"/>
</dbReference>
<evidence type="ECO:0000256" key="1">
    <source>
        <dbReference type="ARBA" id="ARBA00022737"/>
    </source>
</evidence>
<sequence length="661" mass="74084">MSSPQDLYKAGKYTEAIAAIDALTASGEALPASLLNLKGVCTMRNGDPNGAIALFDLALAAEPENGEAVANKKSAIMLKANLDSDSANKLFREGKHDEALAMYQGVDVVIAGEECAFQVKNNMGAIFMHKKNVGEALKCFDAALEYRPLSVDTIHNKAMALKGIGKHANRALAAFDQCISAQPDFYSALCGRIETLNALSRFDDAIAAAAVAIKCKPDDYRAYADRGFANLKKQAVDDAIADFEEAQKHGSKNSSDLMKVYALAVSLKGDQLLNAHRYHEASQAYEKALGLGSSDRPPAGVLFNYSLSLLHSGKKEEAMDNMTHVVEIDPKFFPAWAAMGLSHLQAEKYPSAIYNLEEALKVKPEEIEVAYHLGVALLKNNDLEAAVVRFRQNLCIVPGHEASQKALSMVEASIAHKRLLEKPPPTPEEIAEAKRVEEEKVAEKVRVEKEQEAERVRIEEEKVRVEEERVRVEEERVRIVEAEKKAKDDEVKMKKLEEEKKKMEEEKAKVEEERKKVEEEERKAEEEKRAEAERVRKELEEEENKKAKDAEEERLQAEFAALVVEDEPEAETKAFRSKTTEEGALMDAVGDMGEGEAFVQMDFDLEELTYPGPYPKGIRVDKREQYLPDALFRDMFKMSKDEFYAMRKWRQMAKKKEVGLW</sequence>
<protein>
    <recommendedName>
        <fullName evidence="5">HP domain-containing protein</fullName>
    </recommendedName>
</protein>
<keyword evidence="1" id="KW-0677">Repeat</keyword>
<feature type="repeat" description="TPR" evidence="3">
    <location>
        <begin position="117"/>
        <end position="150"/>
    </location>
</feature>
<evidence type="ECO:0000256" key="2">
    <source>
        <dbReference type="ARBA" id="ARBA00022803"/>
    </source>
</evidence>
<name>A0ABQ6MKD3_9STRA</name>
<dbReference type="SUPFAM" id="SSF48452">
    <property type="entry name" value="TPR-like"/>
    <property type="match status" value="2"/>
</dbReference>
<feature type="repeat" description="TPR" evidence="3">
    <location>
        <begin position="367"/>
        <end position="400"/>
    </location>
</feature>
<dbReference type="SMART" id="SM00028">
    <property type="entry name" value="TPR"/>
    <property type="match status" value="9"/>
</dbReference>
<dbReference type="Pfam" id="PF02209">
    <property type="entry name" value="VHP"/>
    <property type="match status" value="1"/>
</dbReference>
<organism evidence="6 7">
    <name type="scientific">Tetraparma gracilis</name>
    <dbReference type="NCBI Taxonomy" id="2962635"/>
    <lineage>
        <taxon>Eukaryota</taxon>
        <taxon>Sar</taxon>
        <taxon>Stramenopiles</taxon>
        <taxon>Ochrophyta</taxon>
        <taxon>Bolidophyceae</taxon>
        <taxon>Parmales</taxon>
        <taxon>Triparmaceae</taxon>
        <taxon>Tetraparma</taxon>
    </lineage>
</organism>
<evidence type="ECO:0000313" key="7">
    <source>
        <dbReference type="Proteomes" id="UP001165060"/>
    </source>
</evidence>
<accession>A0ABQ6MKD3</accession>
<comment type="caution">
    <text evidence="6">The sequence shown here is derived from an EMBL/GenBank/DDBJ whole genome shotgun (WGS) entry which is preliminary data.</text>
</comment>
<dbReference type="PANTHER" id="PTHR44858">
    <property type="entry name" value="TETRATRICOPEPTIDE REPEAT PROTEIN 6"/>
    <property type="match status" value="1"/>
</dbReference>
<proteinExistence type="predicted"/>
<feature type="region of interest" description="Disordered" evidence="4">
    <location>
        <begin position="501"/>
        <end position="552"/>
    </location>
</feature>
<keyword evidence="2 3" id="KW-0802">TPR repeat</keyword>
<evidence type="ECO:0000259" key="5">
    <source>
        <dbReference type="PROSITE" id="PS51089"/>
    </source>
</evidence>
<dbReference type="InterPro" id="IPR036886">
    <property type="entry name" value="Villin_headpiece_dom_sf"/>
</dbReference>
<gene>
    <name evidence="6" type="ORF">TeGR_g13353</name>
</gene>
<evidence type="ECO:0000256" key="3">
    <source>
        <dbReference type="PROSITE-ProRule" id="PRU00339"/>
    </source>
</evidence>
<keyword evidence="7" id="KW-1185">Reference proteome</keyword>
<reference evidence="6 7" key="1">
    <citation type="journal article" date="2023" name="Commun. Biol.">
        <title>Genome analysis of Parmales, the sister group of diatoms, reveals the evolutionary specialization of diatoms from phago-mixotrophs to photoautotrophs.</title>
        <authorList>
            <person name="Ban H."/>
            <person name="Sato S."/>
            <person name="Yoshikawa S."/>
            <person name="Yamada K."/>
            <person name="Nakamura Y."/>
            <person name="Ichinomiya M."/>
            <person name="Sato N."/>
            <person name="Blanc-Mathieu R."/>
            <person name="Endo H."/>
            <person name="Kuwata A."/>
            <person name="Ogata H."/>
        </authorList>
    </citation>
    <scope>NUCLEOTIDE SEQUENCE [LARGE SCALE GENOMIC DNA]</scope>
</reference>
<dbReference type="InterPro" id="IPR050498">
    <property type="entry name" value="Ycf3"/>
</dbReference>
<evidence type="ECO:0000313" key="6">
    <source>
        <dbReference type="EMBL" id="GMI27537.1"/>
    </source>
</evidence>
<dbReference type="InterPro" id="IPR011990">
    <property type="entry name" value="TPR-like_helical_dom_sf"/>
</dbReference>
<dbReference type="Gene3D" id="1.10.950.10">
    <property type="entry name" value="Villin headpiece domain"/>
    <property type="match status" value="1"/>
</dbReference>
<dbReference type="Proteomes" id="UP001165060">
    <property type="component" value="Unassembled WGS sequence"/>
</dbReference>
<feature type="repeat" description="TPR" evidence="3">
    <location>
        <begin position="333"/>
        <end position="366"/>
    </location>
</feature>
<dbReference type="Pfam" id="PF13432">
    <property type="entry name" value="TPR_16"/>
    <property type="match status" value="3"/>
</dbReference>
<feature type="domain" description="HP" evidence="5">
    <location>
        <begin position="597"/>
        <end position="661"/>
    </location>
</feature>
<dbReference type="InterPro" id="IPR003128">
    <property type="entry name" value="Villin_headpiece"/>
</dbReference>
<dbReference type="EMBL" id="BRYB01001517">
    <property type="protein sequence ID" value="GMI27537.1"/>
    <property type="molecule type" value="Genomic_DNA"/>
</dbReference>
<dbReference type="SMART" id="SM00153">
    <property type="entry name" value="VHP"/>
    <property type="match status" value="1"/>
</dbReference>